<organism evidence="1 2">
    <name type="scientific">Pseudophaeobacter arcticus</name>
    <dbReference type="NCBI Taxonomy" id="385492"/>
    <lineage>
        <taxon>Bacteria</taxon>
        <taxon>Pseudomonadati</taxon>
        <taxon>Pseudomonadota</taxon>
        <taxon>Alphaproteobacteria</taxon>
        <taxon>Rhodobacterales</taxon>
        <taxon>Paracoccaceae</taxon>
        <taxon>Pseudophaeobacter</taxon>
    </lineage>
</organism>
<sequence>MAYFDYTEASHEKAVQDLQALLERTTNEATIVDAFAKDYSVFHSSRNDGVEVRYLIKPRESPENRKRARDVGVEQIRNAYRRAQKIICGQQVSERIAKAKEKGRAELYSAVIDGILLALSGPTVVTIAAIIIVRGHEHFCSSNEYIEPSNHDPEMLVDVTKEQNSNSTSSRLRRRLKLWDEDEN</sequence>
<evidence type="ECO:0000313" key="1">
    <source>
        <dbReference type="EMBL" id="GAA6198332.1"/>
    </source>
</evidence>
<dbReference type="RefSeq" id="WP_353402159.1">
    <property type="nucleotide sequence ID" value="NZ_BAABWU010000021.1"/>
</dbReference>
<reference evidence="1 2" key="1">
    <citation type="submission" date="2024-04" db="EMBL/GenBank/DDBJ databases">
        <title>Draft genome sequence of Pseudophaeobacter arcticus NBRC 116598.</title>
        <authorList>
            <person name="Miyakawa T."/>
            <person name="Kusuya Y."/>
            <person name="Miura T."/>
        </authorList>
    </citation>
    <scope>NUCLEOTIDE SEQUENCE [LARGE SCALE GENOMIC DNA]</scope>
    <source>
        <strain evidence="1 2">SU-CL00105</strain>
    </source>
</reference>
<gene>
    <name evidence="1" type="ORF">NBRC116598_37770</name>
</gene>
<dbReference type="Proteomes" id="UP001441944">
    <property type="component" value="Unassembled WGS sequence"/>
</dbReference>
<dbReference type="EMBL" id="BAABWU010000021">
    <property type="protein sequence ID" value="GAA6198332.1"/>
    <property type="molecule type" value="Genomic_DNA"/>
</dbReference>
<name>A0ABQ0AR34_9RHOB</name>
<proteinExistence type="predicted"/>
<evidence type="ECO:0000313" key="2">
    <source>
        <dbReference type="Proteomes" id="UP001441944"/>
    </source>
</evidence>
<keyword evidence="2" id="KW-1185">Reference proteome</keyword>
<protein>
    <submittedName>
        <fullName evidence="1">Uncharacterized protein</fullName>
    </submittedName>
</protein>
<comment type="caution">
    <text evidence="1">The sequence shown here is derived from an EMBL/GenBank/DDBJ whole genome shotgun (WGS) entry which is preliminary data.</text>
</comment>
<accession>A0ABQ0AR34</accession>